<comment type="caution">
    <text evidence="1">The sequence shown here is derived from an EMBL/GenBank/DDBJ whole genome shotgun (WGS) entry which is preliminary data.</text>
</comment>
<organism evidence="1 2">
    <name type="scientific">Dermacentor silvarum</name>
    <name type="common">Tick</name>
    <dbReference type="NCBI Taxonomy" id="543639"/>
    <lineage>
        <taxon>Eukaryota</taxon>
        <taxon>Metazoa</taxon>
        <taxon>Ecdysozoa</taxon>
        <taxon>Arthropoda</taxon>
        <taxon>Chelicerata</taxon>
        <taxon>Arachnida</taxon>
        <taxon>Acari</taxon>
        <taxon>Parasitiformes</taxon>
        <taxon>Ixodida</taxon>
        <taxon>Ixodoidea</taxon>
        <taxon>Ixodidae</taxon>
        <taxon>Rhipicephalinae</taxon>
        <taxon>Dermacentor</taxon>
    </lineage>
</organism>
<evidence type="ECO:0000313" key="2">
    <source>
        <dbReference type="Proteomes" id="UP000821865"/>
    </source>
</evidence>
<dbReference type="EMBL" id="CM023473">
    <property type="protein sequence ID" value="KAH7954507.1"/>
    <property type="molecule type" value="Genomic_DNA"/>
</dbReference>
<evidence type="ECO:0000313" key="1">
    <source>
        <dbReference type="EMBL" id="KAH7954507.1"/>
    </source>
</evidence>
<protein>
    <submittedName>
        <fullName evidence="1">Uncharacterized protein</fullName>
    </submittedName>
</protein>
<gene>
    <name evidence="1" type="ORF">HPB49_019349</name>
</gene>
<sequence length="359" mass="39304">MSQPCQKRDIGTCDLVAAKNAVKNGFLKPFKRGYSCPVVACRNPTQELLTGRSAKTREDCSRKRSATDRSGTAQGPTMCIDKPHDQPRVASSPESVANNAAMPSKQNHHHRRRRRRAKPVRASSTADGSGAAMAVPPSAAGICIARSPTKQDIIFRVETASSRPSKVDRKKKQVNEAPTAPKVSSSPPYVNSAIAFILGGNEDLSETDSDWDEVDDGAGGTSDFSLDVLVMPLLNSFLSVSVLSDACPSLQRRNGDQVDGRQPVSPLVQDANEKWNRTYYGEDVDRPPRAAKVNFPMGDRLIEVHNADDLERKGPWEQIALDRRRFQSRVASVESVLAPVLSPDHRQKVYQKIYTSAAK</sequence>
<name>A0ACB8CZ65_DERSI</name>
<accession>A0ACB8CZ65</accession>
<reference evidence="1" key="1">
    <citation type="submission" date="2020-05" db="EMBL/GenBank/DDBJ databases">
        <title>Large-scale comparative analyses of tick genomes elucidate their genetic diversity and vector capacities.</title>
        <authorList>
            <person name="Jia N."/>
            <person name="Wang J."/>
            <person name="Shi W."/>
            <person name="Du L."/>
            <person name="Sun Y."/>
            <person name="Zhan W."/>
            <person name="Jiang J."/>
            <person name="Wang Q."/>
            <person name="Zhang B."/>
            <person name="Ji P."/>
            <person name="Sakyi L.B."/>
            <person name="Cui X."/>
            <person name="Yuan T."/>
            <person name="Jiang B."/>
            <person name="Yang W."/>
            <person name="Lam T.T.-Y."/>
            <person name="Chang Q."/>
            <person name="Ding S."/>
            <person name="Wang X."/>
            <person name="Zhu J."/>
            <person name="Ruan X."/>
            <person name="Zhao L."/>
            <person name="Wei J."/>
            <person name="Que T."/>
            <person name="Du C."/>
            <person name="Cheng J."/>
            <person name="Dai P."/>
            <person name="Han X."/>
            <person name="Huang E."/>
            <person name="Gao Y."/>
            <person name="Liu J."/>
            <person name="Shao H."/>
            <person name="Ye R."/>
            <person name="Li L."/>
            <person name="Wei W."/>
            <person name="Wang X."/>
            <person name="Wang C."/>
            <person name="Yang T."/>
            <person name="Huo Q."/>
            <person name="Li W."/>
            <person name="Guo W."/>
            <person name="Chen H."/>
            <person name="Zhou L."/>
            <person name="Ni X."/>
            <person name="Tian J."/>
            <person name="Zhou Y."/>
            <person name="Sheng Y."/>
            <person name="Liu T."/>
            <person name="Pan Y."/>
            <person name="Xia L."/>
            <person name="Li J."/>
            <person name="Zhao F."/>
            <person name="Cao W."/>
        </authorList>
    </citation>
    <scope>NUCLEOTIDE SEQUENCE</scope>
    <source>
        <strain evidence="1">Dsil-2018</strain>
    </source>
</reference>
<dbReference type="Proteomes" id="UP000821865">
    <property type="component" value="Chromosome 4"/>
</dbReference>
<proteinExistence type="predicted"/>
<keyword evidence="2" id="KW-1185">Reference proteome</keyword>